<dbReference type="NCBIfam" id="NF003543">
    <property type="entry name" value="PRK05198.1"/>
    <property type="match status" value="1"/>
</dbReference>
<dbReference type="RefSeq" id="WP_048593906.1">
    <property type="nucleotide sequence ID" value="NZ_CVLB01000001.1"/>
</dbReference>
<dbReference type="Proteomes" id="UP000043763">
    <property type="component" value="Unassembled WGS sequence"/>
</dbReference>
<dbReference type="NCBIfam" id="TIGR01362">
    <property type="entry name" value="KDO8P_synth"/>
    <property type="match status" value="1"/>
</dbReference>
<dbReference type="GO" id="GO:0008676">
    <property type="term" value="F:3-deoxy-8-phosphooctulonate synthase activity"/>
    <property type="evidence" value="ECO:0007669"/>
    <property type="project" value="UniProtKB-EC"/>
</dbReference>
<comment type="similarity">
    <text evidence="4">Belongs to the KdsA family.</text>
</comment>
<evidence type="ECO:0000313" key="11">
    <source>
        <dbReference type="Proteomes" id="UP000043763"/>
    </source>
</evidence>
<dbReference type="EC" id="2.5.1.55" evidence="5"/>
<evidence type="ECO:0000256" key="7">
    <source>
        <dbReference type="ARBA" id="ARBA00022679"/>
    </source>
</evidence>
<dbReference type="PANTHER" id="PTHR21057">
    <property type="entry name" value="PHOSPHO-2-DEHYDRO-3-DEOXYHEPTONATE ALDOLASE"/>
    <property type="match status" value="1"/>
</dbReference>
<dbReference type="Pfam" id="PF00793">
    <property type="entry name" value="DAHP_synth_1"/>
    <property type="match status" value="1"/>
</dbReference>
<keyword evidence="6" id="KW-0963">Cytoplasm</keyword>
<dbReference type="InterPro" id="IPR006269">
    <property type="entry name" value="KDO8P_synthase"/>
</dbReference>
<dbReference type="InterPro" id="IPR013785">
    <property type="entry name" value="Aldolase_TIM"/>
</dbReference>
<organism evidence="10 11">
    <name type="scientific">Brachyspira suanatina</name>
    <dbReference type="NCBI Taxonomy" id="381802"/>
    <lineage>
        <taxon>Bacteria</taxon>
        <taxon>Pseudomonadati</taxon>
        <taxon>Spirochaetota</taxon>
        <taxon>Spirochaetia</taxon>
        <taxon>Brachyspirales</taxon>
        <taxon>Brachyspiraceae</taxon>
        <taxon>Brachyspira</taxon>
    </lineage>
</organism>
<comment type="subcellular location">
    <subcellularLocation>
        <location evidence="1">Cytoplasm</location>
    </subcellularLocation>
</comment>
<evidence type="ECO:0000313" key="10">
    <source>
        <dbReference type="EMBL" id="CRF32454.1"/>
    </source>
</evidence>
<dbReference type="EMBL" id="CVLB01000001">
    <property type="protein sequence ID" value="CRF32454.1"/>
    <property type="molecule type" value="Genomic_DNA"/>
</dbReference>
<dbReference type="Gene3D" id="3.20.20.70">
    <property type="entry name" value="Aldolase class I"/>
    <property type="match status" value="1"/>
</dbReference>
<keyword evidence="7 10" id="KW-0808">Transferase</keyword>
<comment type="pathway">
    <text evidence="2">Bacterial outer membrane biogenesis; lipopolysaccharide biosynthesis.</text>
</comment>
<dbReference type="GO" id="GO:0009103">
    <property type="term" value="P:lipopolysaccharide biosynthetic process"/>
    <property type="evidence" value="ECO:0007669"/>
    <property type="project" value="UniProtKB-UniPathway"/>
</dbReference>
<dbReference type="AlphaFoldDB" id="A0A0G4K543"/>
<dbReference type="InterPro" id="IPR006218">
    <property type="entry name" value="DAHP1/KDSA"/>
</dbReference>
<comment type="pathway">
    <text evidence="3">Carbohydrate biosynthesis; 3-deoxy-D-manno-octulosonate biosynthesis; 3-deoxy-D-manno-octulosonate from D-ribulose 5-phosphate: step 2/3.</text>
</comment>
<keyword evidence="11" id="KW-1185">Reference proteome</keyword>
<evidence type="ECO:0000256" key="6">
    <source>
        <dbReference type="ARBA" id="ARBA00022490"/>
    </source>
</evidence>
<evidence type="ECO:0000256" key="2">
    <source>
        <dbReference type="ARBA" id="ARBA00004756"/>
    </source>
</evidence>
<evidence type="ECO:0000259" key="9">
    <source>
        <dbReference type="Pfam" id="PF00793"/>
    </source>
</evidence>
<feature type="domain" description="DAHP synthetase I/KDSA" evidence="9">
    <location>
        <begin position="9"/>
        <end position="266"/>
    </location>
</feature>
<evidence type="ECO:0000256" key="5">
    <source>
        <dbReference type="ARBA" id="ARBA00012693"/>
    </source>
</evidence>
<proteinExistence type="inferred from homology"/>
<evidence type="ECO:0000256" key="3">
    <source>
        <dbReference type="ARBA" id="ARBA00004845"/>
    </source>
</evidence>
<evidence type="ECO:0000256" key="1">
    <source>
        <dbReference type="ARBA" id="ARBA00004496"/>
    </source>
</evidence>
<dbReference type="OrthoDB" id="9780456at2"/>
<dbReference type="SUPFAM" id="SSF51569">
    <property type="entry name" value="Aldolase"/>
    <property type="match status" value="1"/>
</dbReference>
<evidence type="ECO:0000256" key="4">
    <source>
        <dbReference type="ARBA" id="ARBA00010499"/>
    </source>
</evidence>
<accession>A0A0G4K543</accession>
<dbReference type="UniPathway" id="UPA00030"/>
<name>A0A0G4K543_9SPIR</name>
<gene>
    <name evidence="10" type="primary">kdsA</name>
    <name evidence="10" type="ORF">BRSU_0808</name>
</gene>
<evidence type="ECO:0000256" key="8">
    <source>
        <dbReference type="ARBA" id="ARBA00049112"/>
    </source>
</evidence>
<dbReference type="UniPathway" id="UPA00357">
    <property type="reaction ID" value="UER00474"/>
</dbReference>
<comment type="catalytic activity">
    <reaction evidence="8">
        <text>D-arabinose 5-phosphate + phosphoenolpyruvate + H2O = 3-deoxy-alpha-D-manno-2-octulosonate-8-phosphate + phosphate</text>
        <dbReference type="Rhea" id="RHEA:14053"/>
        <dbReference type="ChEBI" id="CHEBI:15377"/>
        <dbReference type="ChEBI" id="CHEBI:43474"/>
        <dbReference type="ChEBI" id="CHEBI:57693"/>
        <dbReference type="ChEBI" id="CHEBI:58702"/>
        <dbReference type="ChEBI" id="CHEBI:85985"/>
        <dbReference type="EC" id="2.5.1.55"/>
    </reaction>
</comment>
<reference evidence="11" key="1">
    <citation type="submission" date="2015-04" db="EMBL/GenBank/DDBJ databases">
        <authorList>
            <person name="Mushtaq Mamoona"/>
        </authorList>
    </citation>
    <scope>NUCLEOTIDE SEQUENCE [LARGE SCALE GENOMIC DNA]</scope>
    <source>
        <strain evidence="11">AN4859/03</strain>
    </source>
</reference>
<dbReference type="GO" id="GO:0005737">
    <property type="term" value="C:cytoplasm"/>
    <property type="evidence" value="ECO:0007669"/>
    <property type="project" value="UniProtKB-SubCell"/>
</dbReference>
<sequence>MIFDYKGITNKNKDLIFVAGPCVIESEEMTMTIAKKLKEIKDKLNIQLIFKGSFDKANRTSLSSFRGLGMKEGLQILQNVGKEFNFLTLTDIHVPTDAEEAAKYVDFLQIPAFLCRQTDMLRAACETGKAVNVKKGQFISGYDCKYITDKCTDAINENRLFLCERGTMFGYGNLVVDMKNLEIMKNYAPVMYDATHSLQMPSANNGQSGGAREFIPAILKSAVALGIDAVFMEVHPNPDKSPSDSGTIFDLNKVEELWTQVIKINDLVNSL</sequence>
<protein>
    <recommendedName>
        <fullName evidence="5">3-deoxy-8-phosphooctulonate synthase</fullName>
        <ecNumber evidence="5">2.5.1.55</ecNumber>
    </recommendedName>
</protein>